<evidence type="ECO:0000313" key="2">
    <source>
        <dbReference type="EMBL" id="SVP91541.1"/>
    </source>
</evidence>
<protein>
    <submittedName>
        <fullName evidence="2">Uncharacterized protein</fullName>
    </submittedName>
</protein>
<sequence>MDLEEGRYIIWLENWLNEFSECHYSEPEGRDDHFTVDFSKYASLPEISLEIYNSIKSSGLSLEQLSTYINKLGVIISQSDLGAISAQPRSKMAKMFSIIFETSDISNILLESINENSYAYVYLMIRVLFEIILYTESTPVRSFAHSQIVKNKHIINALISLSYNPSTIPIHYTGA</sequence>
<accession>A0A3B0N5K9</accession>
<organism evidence="2">
    <name type="scientific">Theileria annulata</name>
    <dbReference type="NCBI Taxonomy" id="5874"/>
    <lineage>
        <taxon>Eukaryota</taxon>
        <taxon>Sar</taxon>
        <taxon>Alveolata</taxon>
        <taxon>Apicomplexa</taxon>
        <taxon>Aconoidasida</taxon>
        <taxon>Piroplasmida</taxon>
        <taxon>Theileriidae</taxon>
        <taxon>Theileria</taxon>
    </lineage>
</organism>
<dbReference type="EMBL" id="UIVT01000002">
    <property type="protein sequence ID" value="SVP90933.1"/>
    <property type="molecule type" value="Genomic_DNA"/>
</dbReference>
<dbReference type="AlphaFoldDB" id="A0A3B0N5K9"/>
<proteinExistence type="predicted"/>
<gene>
    <name evidence="1" type="ORF">TAT_000164500</name>
    <name evidence="2" type="ORF">TAV_000164700</name>
</gene>
<evidence type="ECO:0000313" key="1">
    <source>
        <dbReference type="EMBL" id="SVP90933.1"/>
    </source>
</evidence>
<name>A0A3B0N5K9_THEAN</name>
<dbReference type="VEuPathDB" id="PiroplasmaDB:TA13625"/>
<dbReference type="EMBL" id="UIVS01000002">
    <property type="protein sequence ID" value="SVP91541.1"/>
    <property type="molecule type" value="Genomic_DNA"/>
</dbReference>
<reference evidence="2" key="1">
    <citation type="submission" date="2018-07" db="EMBL/GenBank/DDBJ databases">
        <authorList>
            <person name="Quirk P.G."/>
            <person name="Krulwich T.A."/>
        </authorList>
    </citation>
    <scope>NUCLEOTIDE SEQUENCE</scope>
    <source>
        <strain evidence="2">Anand</strain>
    </source>
</reference>